<gene>
    <name evidence="5" type="ORF">CHR55_06800</name>
</gene>
<dbReference type="RefSeq" id="WP_007730515.1">
    <property type="nucleotide sequence ID" value="NZ_AP023172.1"/>
</dbReference>
<dbReference type="Proteomes" id="UP000230886">
    <property type="component" value="Unassembled WGS sequence"/>
</dbReference>
<evidence type="ECO:0000259" key="3">
    <source>
        <dbReference type="Pfam" id="PF14361"/>
    </source>
</evidence>
<dbReference type="InterPro" id="IPR042070">
    <property type="entry name" value="PucR_C-HTH_sf"/>
</dbReference>
<feature type="domain" description="CdaR GGDEF-like" evidence="4">
    <location>
        <begin position="147"/>
        <end position="283"/>
    </location>
</feature>
<protein>
    <submittedName>
        <fullName evidence="5">PucR family transcriptional regulator</fullName>
    </submittedName>
</protein>
<reference evidence="5 6" key="1">
    <citation type="submission" date="2017-07" db="EMBL/GenBank/DDBJ databases">
        <title>Draft sequence of Rhodococcus enclensis 23b-28.</title>
        <authorList>
            <person name="Besaury L."/>
            <person name="Sancelme M."/>
            <person name="Amato P."/>
            <person name="Lallement A."/>
            <person name="Delort A.-M."/>
        </authorList>
    </citation>
    <scope>NUCLEOTIDE SEQUENCE [LARGE SCALE GENOMIC DNA]</scope>
    <source>
        <strain evidence="5 6">23b-28</strain>
    </source>
</reference>
<name>A0A1C4DKH7_RHOSG</name>
<comment type="similarity">
    <text evidence="1">Belongs to the CdaR family.</text>
</comment>
<feature type="domain" description="RsbT co-antagonist protein RsbRD N-terminal" evidence="3">
    <location>
        <begin position="12"/>
        <end position="137"/>
    </location>
</feature>
<dbReference type="Gene3D" id="1.10.10.2840">
    <property type="entry name" value="PucR C-terminal helix-turn-helix domain"/>
    <property type="match status" value="1"/>
</dbReference>
<dbReference type="Pfam" id="PF14361">
    <property type="entry name" value="RsbRD_N"/>
    <property type="match status" value="1"/>
</dbReference>
<sequence length="403" mass="42890">MSRTGVPDDAIRRVAAAGADDAGGLPVELLGDFLDVLSDAVCEGKPLQRRQLHRFRARGEEAAQQGVALRALLDLYLSSAWRLWRELPAVIAAQSDPNAVVAAGEVMLRAVDDAVAELAEGFQLARRSLVRSQVSARREFVDDLLTGGADVVGLLDRASGFGLHLSGPHAVAVVTAAREFTDDNPLVRAVERAVLGSKGDADALVASKSGKLVVVFAAPDRDAVDHVLAGIRSALGPGTDDDGRVQLQRRPLDGTWQIAVGRPRTTASGVVASYREALDALDLAQRLSLTAPIIDARDLLVYRVLVNDRPAVTDLIHTLLTPLLEARGGAGPMIDTLLAYFSAGGNTAKTARDLHLSVRAVTYRLDRIRELTGQNVNDPNDSFALHAAVLGAKLLDWPATELT</sequence>
<dbReference type="InterPro" id="IPR041522">
    <property type="entry name" value="CdaR_GGDEF"/>
</dbReference>
<evidence type="ECO:0000259" key="4">
    <source>
        <dbReference type="Pfam" id="PF17853"/>
    </source>
</evidence>
<dbReference type="Pfam" id="PF17853">
    <property type="entry name" value="GGDEF_2"/>
    <property type="match status" value="1"/>
</dbReference>
<evidence type="ECO:0000259" key="2">
    <source>
        <dbReference type="Pfam" id="PF13556"/>
    </source>
</evidence>
<dbReference type="EMBL" id="NOVD01000003">
    <property type="protein sequence ID" value="PCK28135.1"/>
    <property type="molecule type" value="Genomic_DNA"/>
</dbReference>
<dbReference type="PANTHER" id="PTHR33744:SF1">
    <property type="entry name" value="DNA-BINDING TRANSCRIPTIONAL ACTIVATOR ADER"/>
    <property type="match status" value="1"/>
</dbReference>
<dbReference type="GeneID" id="64143379"/>
<evidence type="ECO:0000313" key="6">
    <source>
        <dbReference type="Proteomes" id="UP000230886"/>
    </source>
</evidence>
<organism evidence="5 6">
    <name type="scientific">Rhodococcus qingshengii</name>
    <dbReference type="NCBI Taxonomy" id="334542"/>
    <lineage>
        <taxon>Bacteria</taxon>
        <taxon>Bacillati</taxon>
        <taxon>Actinomycetota</taxon>
        <taxon>Actinomycetes</taxon>
        <taxon>Mycobacteriales</taxon>
        <taxon>Nocardiaceae</taxon>
        <taxon>Rhodococcus</taxon>
        <taxon>Rhodococcus erythropolis group</taxon>
    </lineage>
</organism>
<dbReference type="PANTHER" id="PTHR33744">
    <property type="entry name" value="CARBOHYDRATE DIACID REGULATOR"/>
    <property type="match status" value="1"/>
</dbReference>
<evidence type="ECO:0000313" key="5">
    <source>
        <dbReference type="EMBL" id="PCK28135.1"/>
    </source>
</evidence>
<dbReference type="InterPro" id="IPR025751">
    <property type="entry name" value="RsbRD_N_dom"/>
</dbReference>
<dbReference type="AlphaFoldDB" id="A0A1C4DKH7"/>
<dbReference type="InterPro" id="IPR025736">
    <property type="entry name" value="PucR_C-HTH_dom"/>
</dbReference>
<dbReference type="Pfam" id="PF13556">
    <property type="entry name" value="HTH_30"/>
    <property type="match status" value="1"/>
</dbReference>
<comment type="caution">
    <text evidence="5">The sequence shown here is derived from an EMBL/GenBank/DDBJ whole genome shotgun (WGS) entry which is preliminary data.</text>
</comment>
<dbReference type="InterPro" id="IPR051448">
    <property type="entry name" value="CdaR-like_regulators"/>
</dbReference>
<accession>A0A1C4DKH7</accession>
<evidence type="ECO:0000256" key="1">
    <source>
        <dbReference type="ARBA" id="ARBA00006754"/>
    </source>
</evidence>
<feature type="domain" description="PucR C-terminal helix-turn-helix" evidence="2">
    <location>
        <begin position="334"/>
        <end position="389"/>
    </location>
</feature>
<proteinExistence type="inferred from homology"/>